<comment type="similarity">
    <text evidence="2">Belongs to the CitM (TC 2.A.11) transporter family.</text>
</comment>
<evidence type="ECO:0000256" key="3">
    <source>
        <dbReference type="ARBA" id="ARBA00022448"/>
    </source>
</evidence>
<dbReference type="PRINTS" id="PR00758">
    <property type="entry name" value="ARSENICPUMP"/>
</dbReference>
<keyword evidence="7 8" id="KW-0472">Membrane</keyword>
<dbReference type="GO" id="GO:0015105">
    <property type="term" value="F:arsenite transmembrane transporter activity"/>
    <property type="evidence" value="ECO:0007669"/>
    <property type="project" value="InterPro"/>
</dbReference>
<feature type="transmembrane region" description="Helical" evidence="8">
    <location>
        <begin position="93"/>
        <end position="126"/>
    </location>
</feature>
<dbReference type="PANTHER" id="PTHR43568:SF1">
    <property type="entry name" value="P PROTEIN"/>
    <property type="match status" value="1"/>
</dbReference>
<proteinExistence type="inferred from homology"/>
<dbReference type="InterPro" id="IPR051475">
    <property type="entry name" value="Diverse_Ion_Transporter"/>
</dbReference>
<comment type="subcellular location">
    <subcellularLocation>
        <location evidence="1">Cell membrane</location>
        <topology evidence="1">Multi-pass membrane protein</topology>
    </subcellularLocation>
</comment>
<reference evidence="10" key="2">
    <citation type="journal article" date="2022" name="Nat. Microbiol.">
        <title>A closed Candidatus Odinarchaeum chromosome exposes Asgard archaeal viruses.</title>
        <authorList>
            <person name="Tamarit D."/>
            <person name="Caceres E.F."/>
            <person name="Krupovic M."/>
            <person name="Nijland R."/>
            <person name="Eme L."/>
            <person name="Robinson N.P."/>
            <person name="Ettema T.J.G."/>
        </authorList>
    </citation>
    <scope>NUCLEOTIDE SEQUENCE</scope>
    <source>
        <strain evidence="10">LCB_4</strain>
    </source>
</reference>
<protein>
    <submittedName>
        <fullName evidence="10">Anion permease</fullName>
    </submittedName>
</protein>
<feature type="transmembrane region" description="Helical" evidence="8">
    <location>
        <begin position="28"/>
        <end position="49"/>
    </location>
</feature>
<keyword evidence="3" id="KW-0813">Transport</keyword>
<sequence length="426" mass="46164">MVTWVLVAILILVNILLAFQRVSNALVGLLGAILVIVVGYLSGLFNFIGALSFIDFNAIFLILGLFILIQVTKDNGLFQFITLKIVKKTGGRVYPLYISFIVLTFLLAGLVGSITTMMIVGYITIITSSTCDYDPTPFLIIESFIADMAGTTLVSGSVSIIVASQLLGITYAEWASIAYPMGLVFLGFSILIAPKLQRRNLKAQKTSMEALYELELIDPWQVVNKKSIFYATAGVLAFTFIMFFLSSFINVSLGFIALLSALIMLIINRADLQHVFQKTDWETLIYIIGISITIGGVSESGILDILGNSLFLLIGGNAVLGLVTILWVISALTGFLDNLAVTLMFIPTIKIFSATIPLLPMAYALLLGADIGITFLPWATTSGLIAMSLAKEANAKIKVKDYAKVGLLNICYLSIATLLFTGITII</sequence>
<evidence type="ECO:0000256" key="2">
    <source>
        <dbReference type="ARBA" id="ARBA00009843"/>
    </source>
</evidence>
<feature type="transmembrane region" description="Helical" evidence="8">
    <location>
        <begin position="402"/>
        <end position="425"/>
    </location>
</feature>
<reference evidence="10" key="1">
    <citation type="journal article" date="2017" name="Nature">
        <title>Asgard archaea illuminate the origin of eukaryotic cellular complexity.</title>
        <authorList>
            <person name="Zaremba-Niedzwiedzka K."/>
            <person name="Caceres E.F."/>
            <person name="Saw J.H."/>
            <person name="Backstrom D."/>
            <person name="Juzokaite L."/>
            <person name="Vancaester E."/>
            <person name="Seitz K.W."/>
            <person name="Anantharaman K."/>
            <person name="Starnawski P."/>
            <person name="Kjeldsen K.U."/>
            <person name="Scott M.B."/>
            <person name="Nunoura T."/>
            <person name="Banfield J.F."/>
            <person name="Schramm A."/>
            <person name="Baker B.J."/>
            <person name="Spang A."/>
            <person name="Ettema T.J.G."/>
        </authorList>
    </citation>
    <scope>NUCLEOTIDE SEQUENCE</scope>
    <source>
        <strain evidence="10">LCB_4</strain>
    </source>
</reference>
<evidence type="ECO:0000313" key="11">
    <source>
        <dbReference type="Proteomes" id="UP000186851"/>
    </source>
</evidence>
<keyword evidence="6 8" id="KW-1133">Transmembrane helix</keyword>
<name>A0AAF0D396_ODILC</name>
<dbReference type="KEGG" id="oyw:OdinLCB4_002960"/>
<evidence type="ECO:0000256" key="5">
    <source>
        <dbReference type="ARBA" id="ARBA00022692"/>
    </source>
</evidence>
<feature type="domain" description="Citrate transporter-like" evidence="9">
    <location>
        <begin position="15"/>
        <end position="368"/>
    </location>
</feature>
<evidence type="ECO:0000256" key="1">
    <source>
        <dbReference type="ARBA" id="ARBA00004651"/>
    </source>
</evidence>
<dbReference type="InterPro" id="IPR004680">
    <property type="entry name" value="Cit_transptr-like_dom"/>
</dbReference>
<keyword evidence="5 8" id="KW-0812">Transmembrane</keyword>
<feature type="transmembrane region" description="Helical" evidence="8">
    <location>
        <begin position="309"/>
        <end position="329"/>
    </location>
</feature>
<evidence type="ECO:0000256" key="4">
    <source>
        <dbReference type="ARBA" id="ARBA00022475"/>
    </source>
</evidence>
<evidence type="ECO:0000313" key="10">
    <source>
        <dbReference type="EMBL" id="WEU40889.1"/>
    </source>
</evidence>
<organism evidence="10 11">
    <name type="scientific">Odinarchaeota yellowstonii (strain LCB_4)</name>
    <dbReference type="NCBI Taxonomy" id="1841599"/>
    <lineage>
        <taxon>Archaea</taxon>
        <taxon>Promethearchaeati</taxon>
        <taxon>Candidatus Odinarchaeota</taxon>
        <taxon>Candidatus Odinarchaeia</taxon>
        <taxon>Candidatus Odinarchaeales</taxon>
        <taxon>Candidatus Odinarchaeaceae</taxon>
        <taxon>Candidatus Odinarchaeum</taxon>
    </lineage>
</organism>
<feature type="transmembrane region" description="Helical" evidence="8">
    <location>
        <begin position="255"/>
        <end position="272"/>
    </location>
</feature>
<gene>
    <name evidence="10" type="ORF">OdinLCB4_002960</name>
</gene>
<dbReference type="Proteomes" id="UP000186851">
    <property type="component" value="Chromosome"/>
</dbReference>
<dbReference type="EMBL" id="CP091871">
    <property type="protein sequence ID" value="WEU40889.1"/>
    <property type="molecule type" value="Genomic_DNA"/>
</dbReference>
<feature type="transmembrane region" description="Helical" evidence="8">
    <location>
        <begin position="228"/>
        <end position="249"/>
    </location>
</feature>
<dbReference type="Pfam" id="PF03600">
    <property type="entry name" value="CitMHS"/>
    <property type="match status" value="1"/>
</dbReference>
<feature type="transmembrane region" description="Helical" evidence="8">
    <location>
        <begin position="341"/>
        <end position="365"/>
    </location>
</feature>
<evidence type="ECO:0000256" key="6">
    <source>
        <dbReference type="ARBA" id="ARBA00022989"/>
    </source>
</evidence>
<feature type="transmembrane region" description="Helical" evidence="8">
    <location>
        <begin position="371"/>
        <end position="390"/>
    </location>
</feature>
<evidence type="ECO:0000256" key="7">
    <source>
        <dbReference type="ARBA" id="ARBA00023136"/>
    </source>
</evidence>
<feature type="transmembrane region" description="Helical" evidence="8">
    <location>
        <begin position="174"/>
        <end position="193"/>
    </location>
</feature>
<dbReference type="AlphaFoldDB" id="A0AAF0D396"/>
<evidence type="ECO:0000259" key="9">
    <source>
        <dbReference type="Pfam" id="PF03600"/>
    </source>
</evidence>
<evidence type="ECO:0000256" key="8">
    <source>
        <dbReference type="SAM" id="Phobius"/>
    </source>
</evidence>
<dbReference type="PANTHER" id="PTHR43568">
    <property type="entry name" value="P PROTEIN"/>
    <property type="match status" value="1"/>
</dbReference>
<dbReference type="GO" id="GO:0005886">
    <property type="term" value="C:plasma membrane"/>
    <property type="evidence" value="ECO:0007669"/>
    <property type="project" value="UniProtKB-SubCell"/>
</dbReference>
<feature type="transmembrane region" description="Helical" evidence="8">
    <location>
        <begin position="284"/>
        <end position="303"/>
    </location>
</feature>
<feature type="transmembrane region" description="Helical" evidence="8">
    <location>
        <begin position="56"/>
        <end position="73"/>
    </location>
</feature>
<dbReference type="InterPro" id="IPR000802">
    <property type="entry name" value="Arsenical_pump_ArsB"/>
</dbReference>
<accession>A0AAF0D396</accession>
<keyword evidence="4" id="KW-1003">Cell membrane</keyword>